<keyword evidence="1" id="KW-1185">Reference proteome</keyword>
<dbReference type="AlphaFoldDB" id="A0A6J3LRQ6"/>
<dbReference type="OrthoDB" id="3251507at2759"/>
<name>A0A6J3LRQ6_9PEZI</name>
<dbReference type="GeneID" id="54356830"/>
<reference evidence="2" key="2">
    <citation type="submission" date="2020-04" db="EMBL/GenBank/DDBJ databases">
        <authorList>
            <consortium name="NCBI Genome Project"/>
        </authorList>
    </citation>
    <scope>NUCLEOTIDE SEQUENCE</scope>
    <source>
        <strain evidence="2">CBS 342.82</strain>
    </source>
</reference>
<evidence type="ECO:0000313" key="1">
    <source>
        <dbReference type="Proteomes" id="UP000504637"/>
    </source>
</evidence>
<accession>A0A6J3LRQ6</accession>
<dbReference type="RefSeq" id="XP_033455344.1">
    <property type="nucleotide sequence ID" value="XM_033599031.1"/>
</dbReference>
<dbReference type="PANTHER" id="PTHR42037">
    <property type="match status" value="1"/>
</dbReference>
<dbReference type="PANTHER" id="PTHR42037:SF1">
    <property type="match status" value="1"/>
</dbReference>
<proteinExistence type="predicted"/>
<evidence type="ECO:0000313" key="2">
    <source>
        <dbReference type="RefSeq" id="XP_033455344.1"/>
    </source>
</evidence>
<reference evidence="2" key="1">
    <citation type="submission" date="2020-01" db="EMBL/GenBank/DDBJ databases">
        <authorList>
            <consortium name="DOE Joint Genome Institute"/>
            <person name="Haridas S."/>
            <person name="Albert R."/>
            <person name="Binder M."/>
            <person name="Bloem J."/>
            <person name="Labutti K."/>
            <person name="Salamov A."/>
            <person name="Andreopoulos B."/>
            <person name="Baker S.E."/>
            <person name="Barry K."/>
            <person name="Bills G."/>
            <person name="Bluhm B.H."/>
            <person name="Cannon C."/>
            <person name="Castanera R."/>
            <person name="Culley D.E."/>
            <person name="Daum C."/>
            <person name="Ezra D."/>
            <person name="Gonzalez J.B."/>
            <person name="Henrissat B."/>
            <person name="Kuo A."/>
            <person name="Liang C."/>
            <person name="Lipzen A."/>
            <person name="Lutzoni F."/>
            <person name="Magnuson J."/>
            <person name="Mondo S."/>
            <person name="Nolan M."/>
            <person name="Ohm R."/>
            <person name="Pangilinan J."/>
            <person name="Park H.-J."/>
            <person name="Ramirez L."/>
            <person name="Alfaro M."/>
            <person name="Sun H."/>
            <person name="Tritt A."/>
            <person name="Yoshinaga Y."/>
            <person name="Zwiers L.-H."/>
            <person name="Turgeon B.G."/>
            <person name="Goodwin S.B."/>
            <person name="Spatafora J.W."/>
            <person name="Crous P.W."/>
            <person name="Grigoriev I.V."/>
        </authorList>
    </citation>
    <scope>NUCLEOTIDE SEQUENCE</scope>
    <source>
        <strain evidence="2">CBS 342.82</strain>
    </source>
</reference>
<reference evidence="2" key="3">
    <citation type="submission" date="2025-08" db="UniProtKB">
        <authorList>
            <consortium name="RefSeq"/>
        </authorList>
    </citation>
    <scope>IDENTIFICATION</scope>
    <source>
        <strain evidence="2">CBS 342.82</strain>
    </source>
</reference>
<gene>
    <name evidence="2" type="ORF">K489DRAFT_129170</name>
</gene>
<protein>
    <submittedName>
        <fullName evidence="2">Uncharacterized protein</fullName>
    </submittedName>
</protein>
<sequence length="484" mass="55498">MTKWLCCIVFNKYIRTWYRFLNYTTLPTGLLYKYIKAPFVIIMEHVLKKFYSSLLLVAVLCRPERVQTVDSNRDTGWRRFLDDLCWFCDTKRAGKTVVTIAVEQTDDNELIFWVASNECKQTKSSVMAKQAARHLKWLLAQMQTQGISAASQADLERLEGEILNEAVYISYGKFRNYVYQLTKLMEGLQRDDLINTDEEERINDFAQHLLSLHAMPAALSTQAYGFRRADLYQSLKALGVTQSATAREWSLVRHYIGRLASWAKSARFIARVANCAEFRPFLRKATVQPLASLQAVRANPINAEAGYPEILETALPHLSSVQLSERFLASIGPVDGTPANYAQNRLNICNAKAFQPRIHAEVPMLKHFQQQGRRRFAFDHRYIACSKPPCFCCDLYREVCHADIAFRPRHGNAWVAWSLPCELGGRLTDGAHDLNLMVREMQRRILLSFFANPRSGRTLRLDSNTDIDTTLPRTSSLRRFFGDS</sequence>
<dbReference type="InterPro" id="IPR027796">
    <property type="entry name" value="OTT_1508_deam-like"/>
</dbReference>
<dbReference type="Proteomes" id="UP000504637">
    <property type="component" value="Unplaced"/>
</dbReference>
<organism evidence="2">
    <name type="scientific">Dissoconium aciculare CBS 342.82</name>
    <dbReference type="NCBI Taxonomy" id="1314786"/>
    <lineage>
        <taxon>Eukaryota</taxon>
        <taxon>Fungi</taxon>
        <taxon>Dikarya</taxon>
        <taxon>Ascomycota</taxon>
        <taxon>Pezizomycotina</taxon>
        <taxon>Dothideomycetes</taxon>
        <taxon>Dothideomycetidae</taxon>
        <taxon>Mycosphaerellales</taxon>
        <taxon>Dissoconiaceae</taxon>
        <taxon>Dissoconium</taxon>
    </lineage>
</organism>
<dbReference type="Pfam" id="PF14441">
    <property type="entry name" value="OTT_1508_deam"/>
    <property type="match status" value="1"/>
</dbReference>